<dbReference type="KEGG" id="lak:106151457"/>
<dbReference type="PANTHER" id="PTHR45688">
    <property type="match status" value="1"/>
</dbReference>
<dbReference type="Gene3D" id="3.90.1150.10">
    <property type="entry name" value="Aspartate Aminotransferase, domain 1"/>
    <property type="match status" value="1"/>
</dbReference>
<feature type="region of interest" description="Disordered" evidence="4">
    <location>
        <begin position="494"/>
        <end position="524"/>
    </location>
</feature>
<name>A0A1S3H3Y7_LINAN</name>
<dbReference type="Proteomes" id="UP000085678">
    <property type="component" value="Unplaced"/>
</dbReference>
<dbReference type="InterPro" id="IPR015424">
    <property type="entry name" value="PyrdxlP-dep_Trfase"/>
</dbReference>
<gene>
    <name evidence="6" type="primary">LOC106151457</name>
</gene>
<dbReference type="FunCoup" id="A0A1S3H3Y7">
    <property type="interactions" value="207"/>
</dbReference>
<keyword evidence="5" id="KW-1185">Reference proteome</keyword>
<dbReference type="SUPFAM" id="SSF53383">
    <property type="entry name" value="PLP-dependent transferases"/>
    <property type="match status" value="1"/>
</dbReference>
<dbReference type="GO" id="GO:0005739">
    <property type="term" value="C:mitochondrion"/>
    <property type="evidence" value="ECO:0007669"/>
    <property type="project" value="TreeGrafter"/>
</dbReference>
<dbReference type="InterPro" id="IPR015421">
    <property type="entry name" value="PyrdxlP-dep_Trfase_major"/>
</dbReference>
<dbReference type="STRING" id="7574.A0A1S3H3Y7"/>
<accession>A0A1S3H3Y7</accession>
<dbReference type="GO" id="GO:0030170">
    <property type="term" value="F:pyridoxal phosphate binding"/>
    <property type="evidence" value="ECO:0007669"/>
    <property type="project" value="InterPro"/>
</dbReference>
<reference evidence="6" key="1">
    <citation type="submission" date="2025-08" db="UniProtKB">
        <authorList>
            <consortium name="RefSeq"/>
        </authorList>
    </citation>
    <scope>IDENTIFICATION</scope>
    <source>
        <tissue evidence="6">Gonads</tissue>
    </source>
</reference>
<dbReference type="InterPro" id="IPR049704">
    <property type="entry name" value="Aminotrans_3_PPA_site"/>
</dbReference>
<dbReference type="InterPro" id="IPR015422">
    <property type="entry name" value="PyrdxlP-dep_Trfase_small"/>
</dbReference>
<evidence type="ECO:0000256" key="1">
    <source>
        <dbReference type="ARBA" id="ARBA00008954"/>
    </source>
</evidence>
<dbReference type="InParanoid" id="A0A1S3H3Y7"/>
<dbReference type="GeneID" id="106151457"/>
<dbReference type="PROSITE" id="PS00600">
    <property type="entry name" value="AA_TRANSFER_CLASS_3"/>
    <property type="match status" value="1"/>
</dbReference>
<evidence type="ECO:0000256" key="4">
    <source>
        <dbReference type="SAM" id="MobiDB-lite"/>
    </source>
</evidence>
<dbReference type="CDD" id="cd00610">
    <property type="entry name" value="OAT_like"/>
    <property type="match status" value="1"/>
</dbReference>
<keyword evidence="2 3" id="KW-0663">Pyridoxal phosphate</keyword>
<protein>
    <submittedName>
        <fullName evidence="6">5-phosphohydroxy-L-lysine phospho-lyase-like</fullName>
    </submittedName>
</protein>
<dbReference type="InterPro" id="IPR005814">
    <property type="entry name" value="Aminotrans_3"/>
</dbReference>
<dbReference type="OrthoDB" id="10261433at2759"/>
<dbReference type="Pfam" id="PF00202">
    <property type="entry name" value="Aminotran_3"/>
    <property type="match status" value="1"/>
</dbReference>
<proteinExistence type="inferred from homology"/>
<evidence type="ECO:0000313" key="6">
    <source>
        <dbReference type="RefSeq" id="XP_013380181.1"/>
    </source>
</evidence>
<comment type="similarity">
    <text evidence="1 3">Belongs to the class-III pyridoxal-phosphate-dependent aminotransferase family.</text>
</comment>
<dbReference type="AlphaFoldDB" id="A0A1S3H3Y7"/>
<evidence type="ECO:0000256" key="2">
    <source>
        <dbReference type="ARBA" id="ARBA00022898"/>
    </source>
</evidence>
<dbReference type="RefSeq" id="XP_013380181.1">
    <property type="nucleotide sequence ID" value="XM_013524727.2"/>
</dbReference>
<dbReference type="PANTHER" id="PTHR45688:SF13">
    <property type="entry name" value="ALANINE--GLYOXYLATE AMINOTRANSFERASE 2-LIKE"/>
    <property type="match status" value="1"/>
</dbReference>
<dbReference type="Gene3D" id="3.40.640.10">
    <property type="entry name" value="Type I PLP-dependent aspartate aminotransferase-like (Major domain)"/>
    <property type="match status" value="1"/>
</dbReference>
<sequence length="524" mass="57736">MTKALTAIKNNTGNHKSTPLTVSAWFFLRPQRNSPVMEKLKKEETIELRRRHIGESCKLFFKTSPLKILRAAGQYMYDENGTRYLDCINNVAHVGHCHPDVVKAGTEQMAVLNTNSRFLHDNIVHLAERLTKTMPSKLSVCYLVNSGSEANDLALRLAKAHTKGTDVIVMDHAYHGHLVSLIDISPYKFNMPGGEGKMDWVHVAPCPDVYRGKYTDKTHPGEDMGLLYANEVKALIDGAHKQGRKISAFFAESLQSCGGQIILPPNYLRNVYKYVHEAGGICVADEVQVGFGRVGDPYWAFQLQGDDIVPDIVTMGKPMGNGHPVAAVLTTKEVAQSFTDTGIEYFNTYGGNPVSCAIASAVMDVIEKEGLVQHAREVGNYLQDRLGELQKKHQIIGDVRGVGLFVGVDLVKSRETREPATSEAQHVIYRLKESHILLSSDGPYRNVLKFKPPMVFSKEDVDFVIKCLDSVFSEMEDDPLILSLTCTAASAKVTNGESSLGAAKGNASNGDIEDDTPKKKLKLC</sequence>
<evidence type="ECO:0000256" key="3">
    <source>
        <dbReference type="RuleBase" id="RU003560"/>
    </source>
</evidence>
<organism evidence="5 6">
    <name type="scientific">Lingula anatina</name>
    <name type="common">Brachiopod</name>
    <name type="synonym">Lingula unguis</name>
    <dbReference type="NCBI Taxonomy" id="7574"/>
    <lineage>
        <taxon>Eukaryota</taxon>
        <taxon>Metazoa</taxon>
        <taxon>Spiralia</taxon>
        <taxon>Lophotrochozoa</taxon>
        <taxon>Brachiopoda</taxon>
        <taxon>Linguliformea</taxon>
        <taxon>Lingulata</taxon>
        <taxon>Lingulida</taxon>
        <taxon>Linguloidea</taxon>
        <taxon>Lingulidae</taxon>
        <taxon>Lingula</taxon>
    </lineage>
</organism>
<evidence type="ECO:0000313" key="5">
    <source>
        <dbReference type="Proteomes" id="UP000085678"/>
    </source>
</evidence>
<dbReference type="OMA" id="INRAMYM"/>
<dbReference type="GO" id="GO:0008483">
    <property type="term" value="F:transaminase activity"/>
    <property type="evidence" value="ECO:0007669"/>
    <property type="project" value="InterPro"/>
</dbReference>